<evidence type="ECO:0000256" key="12">
    <source>
        <dbReference type="ARBA" id="ARBA00023170"/>
    </source>
</evidence>
<evidence type="ECO:0000256" key="10">
    <source>
        <dbReference type="ARBA" id="ARBA00023077"/>
    </source>
</evidence>
<evidence type="ECO:0000256" key="14">
    <source>
        <dbReference type="PROSITE-ProRule" id="PRU01360"/>
    </source>
</evidence>
<keyword evidence="20" id="KW-1185">Reference proteome</keyword>
<evidence type="ECO:0000313" key="19">
    <source>
        <dbReference type="EMBL" id="TWI62629.1"/>
    </source>
</evidence>
<feature type="domain" description="TonB-dependent receptor plug" evidence="18">
    <location>
        <begin position="56"/>
        <end position="151"/>
    </location>
</feature>
<keyword evidence="3 14" id="KW-0813">Transport</keyword>
<dbReference type="Pfam" id="PF07715">
    <property type="entry name" value="Plug"/>
    <property type="match status" value="1"/>
</dbReference>
<dbReference type="InterPro" id="IPR012910">
    <property type="entry name" value="Plug_dom"/>
</dbReference>
<feature type="signal peptide" evidence="16">
    <location>
        <begin position="1"/>
        <end position="27"/>
    </location>
</feature>
<accession>A0A562R0N8</accession>
<organism evidence="19 20">
    <name type="scientific">Pseudoduganella lurida</name>
    <dbReference type="NCBI Taxonomy" id="1036180"/>
    <lineage>
        <taxon>Bacteria</taxon>
        <taxon>Pseudomonadati</taxon>
        <taxon>Pseudomonadota</taxon>
        <taxon>Betaproteobacteria</taxon>
        <taxon>Burkholderiales</taxon>
        <taxon>Oxalobacteraceae</taxon>
        <taxon>Telluria group</taxon>
        <taxon>Pseudoduganella</taxon>
    </lineage>
</organism>
<evidence type="ECO:0000256" key="11">
    <source>
        <dbReference type="ARBA" id="ARBA00023136"/>
    </source>
</evidence>
<comment type="similarity">
    <text evidence="2 14 15">Belongs to the TonB-dependent receptor family.</text>
</comment>
<dbReference type="OrthoDB" id="15609at2"/>
<evidence type="ECO:0000256" key="13">
    <source>
        <dbReference type="ARBA" id="ARBA00023237"/>
    </source>
</evidence>
<keyword evidence="10 15" id="KW-0798">TonB box</keyword>
<evidence type="ECO:0000256" key="4">
    <source>
        <dbReference type="ARBA" id="ARBA00022452"/>
    </source>
</evidence>
<dbReference type="GO" id="GO:0015344">
    <property type="term" value="F:siderophore uptake transmembrane transporter activity"/>
    <property type="evidence" value="ECO:0007669"/>
    <property type="project" value="TreeGrafter"/>
</dbReference>
<evidence type="ECO:0000256" key="1">
    <source>
        <dbReference type="ARBA" id="ARBA00004571"/>
    </source>
</evidence>
<dbReference type="InterPro" id="IPR037066">
    <property type="entry name" value="Plug_dom_sf"/>
</dbReference>
<dbReference type="InterPro" id="IPR039426">
    <property type="entry name" value="TonB-dep_rcpt-like"/>
</dbReference>
<keyword evidence="6 14" id="KW-0812">Transmembrane</keyword>
<sequence>MHDKTRNRPALRLTLMALACLGAQAHAQSNHETIVDGDKTVVVTAKKVGMGLMVTEDAPKARSTITAEELEKQRATGNAFQALEMLPSVNSYNYDATGLFGGGLSMRGFNSDQIGATINGVPVNDAGTYAVYPQEYVDQENTCSEFVTQGSTDVDSPQIGATGGNFGITSCNPEDVQRHRFTQTLGQLNLTKTFYRYDTGLFADQRSKAFISFSHSEADKWKGKGGAKREHIDSGFSYDWDKFNYIHATLLWNKATNHNVNSVSLAQLNANGYDYDYSTTVPPAVISATAATPATYYGLSLNPFENLIASAIMQFRLNDNTDLKIVPYYWYGFGTGGVQQKYLSETGAFLNGTSTDINGDGIISTNRYLLAGSTLSNTGRPGVTASLTHVIGNHTILGGFWYERSHKGESGPAVQVNADGTPADDYLQAPPVLRADGTQYNSRDWLTVSTSYQAFLQDTVALLDDRLQINAGVRTPYVKRDFTNFPNEGSKSATAYRIKQSYSDVLPQVGVRYRVTNDDQLFASVAKNMKAPPNTILSSANNVQIVNGQPVLSDIKEETSYNLDIGYRHQGSMLISSLTFYQVNFHDRLAAAYNPNNLLSVLTNVGDVKNRGVELEVSNTPINGWAFYGSLGYANSEIKDNLRASSTVVLNTAGNEFPLTPKWKAGLSAEYSNGPGFARLTAKATSKQQATLMNDEEVPGYTTMGFDAGYTFANFMKLKRPRIMINVSNLTDKQYRNPSSQSVTNAKAYGSYAAGTVFYYLGAPRFTSVSFSADF</sequence>
<name>A0A562R0N8_9BURK</name>
<dbReference type="GO" id="GO:0009279">
    <property type="term" value="C:cell outer membrane"/>
    <property type="evidence" value="ECO:0007669"/>
    <property type="project" value="UniProtKB-SubCell"/>
</dbReference>
<keyword evidence="8" id="KW-0408">Iron</keyword>
<evidence type="ECO:0000256" key="8">
    <source>
        <dbReference type="ARBA" id="ARBA00023004"/>
    </source>
</evidence>
<dbReference type="Proteomes" id="UP000318431">
    <property type="component" value="Unassembled WGS sequence"/>
</dbReference>
<keyword evidence="5" id="KW-0410">Iron transport</keyword>
<proteinExistence type="inferred from homology"/>
<feature type="chain" id="PRO_5021854420" evidence="16">
    <location>
        <begin position="28"/>
        <end position="775"/>
    </location>
</feature>
<dbReference type="PANTHER" id="PTHR32552:SF89">
    <property type="entry name" value="CATECHOLATE SIDEROPHORE RECEPTOR FIU"/>
    <property type="match status" value="1"/>
</dbReference>
<evidence type="ECO:0000256" key="3">
    <source>
        <dbReference type="ARBA" id="ARBA00022448"/>
    </source>
</evidence>
<dbReference type="SUPFAM" id="SSF56935">
    <property type="entry name" value="Porins"/>
    <property type="match status" value="1"/>
</dbReference>
<evidence type="ECO:0000256" key="5">
    <source>
        <dbReference type="ARBA" id="ARBA00022496"/>
    </source>
</evidence>
<keyword evidence="4 14" id="KW-1134">Transmembrane beta strand</keyword>
<evidence type="ECO:0000256" key="6">
    <source>
        <dbReference type="ARBA" id="ARBA00022692"/>
    </source>
</evidence>
<evidence type="ECO:0000256" key="16">
    <source>
        <dbReference type="SAM" id="SignalP"/>
    </source>
</evidence>
<comment type="subcellular location">
    <subcellularLocation>
        <location evidence="1 14">Cell outer membrane</location>
        <topology evidence="1 14">Multi-pass membrane protein</topology>
    </subcellularLocation>
</comment>
<evidence type="ECO:0000256" key="2">
    <source>
        <dbReference type="ARBA" id="ARBA00009810"/>
    </source>
</evidence>
<keyword evidence="9" id="KW-0406">Ion transport</keyword>
<dbReference type="PROSITE" id="PS52016">
    <property type="entry name" value="TONB_DEPENDENT_REC_3"/>
    <property type="match status" value="1"/>
</dbReference>
<evidence type="ECO:0000313" key="20">
    <source>
        <dbReference type="Proteomes" id="UP000318431"/>
    </source>
</evidence>
<evidence type="ECO:0000259" key="18">
    <source>
        <dbReference type="Pfam" id="PF07715"/>
    </source>
</evidence>
<evidence type="ECO:0000256" key="9">
    <source>
        <dbReference type="ARBA" id="ARBA00023065"/>
    </source>
</evidence>
<evidence type="ECO:0000256" key="15">
    <source>
        <dbReference type="RuleBase" id="RU003357"/>
    </source>
</evidence>
<comment type="caution">
    <text evidence="19">The sequence shown here is derived from an EMBL/GenBank/DDBJ whole genome shotgun (WGS) entry which is preliminary data.</text>
</comment>
<gene>
    <name evidence="19" type="ORF">IP91_04151</name>
</gene>
<keyword evidence="13 14" id="KW-0998">Cell outer membrane</keyword>
<dbReference type="Pfam" id="PF00593">
    <property type="entry name" value="TonB_dep_Rec_b-barrel"/>
    <property type="match status" value="1"/>
</dbReference>
<dbReference type="EMBL" id="VLLB01000008">
    <property type="protein sequence ID" value="TWI62629.1"/>
    <property type="molecule type" value="Genomic_DNA"/>
</dbReference>
<evidence type="ECO:0000259" key="17">
    <source>
        <dbReference type="Pfam" id="PF00593"/>
    </source>
</evidence>
<dbReference type="InterPro" id="IPR036942">
    <property type="entry name" value="Beta-barrel_TonB_sf"/>
</dbReference>
<keyword evidence="7 16" id="KW-0732">Signal</keyword>
<evidence type="ECO:0000256" key="7">
    <source>
        <dbReference type="ARBA" id="ARBA00022729"/>
    </source>
</evidence>
<reference evidence="19 20" key="1">
    <citation type="journal article" date="2015" name="Stand. Genomic Sci.">
        <title>Genomic Encyclopedia of Bacterial and Archaeal Type Strains, Phase III: the genomes of soil and plant-associated and newly described type strains.</title>
        <authorList>
            <person name="Whitman W.B."/>
            <person name="Woyke T."/>
            <person name="Klenk H.P."/>
            <person name="Zhou Y."/>
            <person name="Lilburn T.G."/>
            <person name="Beck B.J."/>
            <person name="De Vos P."/>
            <person name="Vandamme P."/>
            <person name="Eisen J.A."/>
            <person name="Garrity G."/>
            <person name="Hugenholtz P."/>
            <person name="Kyrpides N.C."/>
        </authorList>
    </citation>
    <scope>NUCLEOTIDE SEQUENCE [LARGE SCALE GENOMIC DNA]</scope>
    <source>
        <strain evidence="19 20">CGMCC 1.10822</strain>
    </source>
</reference>
<dbReference type="InterPro" id="IPR000531">
    <property type="entry name" value="Beta-barrel_TonB"/>
</dbReference>
<dbReference type="AlphaFoldDB" id="A0A562R0N8"/>
<feature type="domain" description="TonB-dependent receptor-like beta-barrel" evidence="17">
    <location>
        <begin position="258"/>
        <end position="730"/>
    </location>
</feature>
<keyword evidence="12 19" id="KW-0675">Receptor</keyword>
<protein>
    <submittedName>
        <fullName evidence="19">Iron complex outermembrane receptor protein</fullName>
    </submittedName>
</protein>
<dbReference type="RefSeq" id="WP_145651510.1">
    <property type="nucleotide sequence ID" value="NZ_VLLB01000008.1"/>
</dbReference>
<dbReference type="Gene3D" id="2.40.170.20">
    <property type="entry name" value="TonB-dependent receptor, beta-barrel domain"/>
    <property type="match status" value="1"/>
</dbReference>
<dbReference type="Gene3D" id="2.170.130.10">
    <property type="entry name" value="TonB-dependent receptor, plug domain"/>
    <property type="match status" value="1"/>
</dbReference>
<keyword evidence="11 14" id="KW-0472">Membrane</keyword>
<dbReference type="PANTHER" id="PTHR32552">
    <property type="entry name" value="FERRICHROME IRON RECEPTOR-RELATED"/>
    <property type="match status" value="1"/>
</dbReference>